<gene>
    <name evidence="1" type="ORF">PTE30175_03980</name>
</gene>
<dbReference type="AlphaFoldDB" id="A0A5E4XTQ5"/>
<protein>
    <submittedName>
        <fullName evidence="1">Short chain dehydrogenase</fullName>
    </submittedName>
</protein>
<evidence type="ECO:0000313" key="1">
    <source>
        <dbReference type="EMBL" id="VVE39452.1"/>
    </source>
</evidence>
<dbReference type="EMBL" id="CABPRZ010000019">
    <property type="protein sequence ID" value="VVE39452.1"/>
    <property type="molecule type" value="Genomic_DNA"/>
</dbReference>
<dbReference type="Gene3D" id="3.40.50.720">
    <property type="entry name" value="NAD(P)-binding Rossmann-like Domain"/>
    <property type="match status" value="1"/>
</dbReference>
<dbReference type="SUPFAM" id="SSF51735">
    <property type="entry name" value="NAD(P)-binding Rossmann-fold domains"/>
    <property type="match status" value="1"/>
</dbReference>
<dbReference type="Pfam" id="PF13561">
    <property type="entry name" value="adh_short_C2"/>
    <property type="match status" value="1"/>
</dbReference>
<dbReference type="InterPro" id="IPR036291">
    <property type="entry name" value="NAD(P)-bd_dom_sf"/>
</dbReference>
<proteinExistence type="predicted"/>
<sequence>MRGSAAVSTVNAGIEAFGRAAALELQGKIRVNVVSPGWVSEALEAMGRDPNKGVRAAVVAQVFRKCLTEDISGQVVSVTH</sequence>
<dbReference type="Proteomes" id="UP000414233">
    <property type="component" value="Unassembled WGS sequence"/>
</dbReference>
<reference evidence="1 2" key="1">
    <citation type="submission" date="2019-08" db="EMBL/GenBank/DDBJ databases">
        <authorList>
            <person name="Peeters C."/>
        </authorList>
    </citation>
    <scope>NUCLEOTIDE SEQUENCE [LARGE SCALE GENOMIC DNA]</scope>
    <source>
        <strain evidence="1 2">LMG 30175</strain>
    </source>
</reference>
<accession>A0A5E4XTQ5</accession>
<keyword evidence="2" id="KW-1185">Reference proteome</keyword>
<dbReference type="InterPro" id="IPR002347">
    <property type="entry name" value="SDR_fam"/>
</dbReference>
<evidence type="ECO:0000313" key="2">
    <source>
        <dbReference type="Proteomes" id="UP000414233"/>
    </source>
</evidence>
<organism evidence="1 2">
    <name type="scientific">Pandoraea terrae</name>
    <dbReference type="NCBI Taxonomy" id="1537710"/>
    <lineage>
        <taxon>Bacteria</taxon>
        <taxon>Pseudomonadati</taxon>
        <taxon>Pseudomonadota</taxon>
        <taxon>Betaproteobacteria</taxon>
        <taxon>Burkholderiales</taxon>
        <taxon>Burkholderiaceae</taxon>
        <taxon>Pandoraea</taxon>
    </lineage>
</organism>
<name>A0A5E4XTQ5_9BURK</name>